<organism evidence="11 12">
    <name type="scientific">Gelidibacter gilvus</name>
    <dbReference type="NCBI Taxonomy" id="59602"/>
    <lineage>
        <taxon>Bacteria</taxon>
        <taxon>Pseudomonadati</taxon>
        <taxon>Bacteroidota</taxon>
        <taxon>Flavobacteriia</taxon>
        <taxon>Flavobacteriales</taxon>
        <taxon>Flavobacteriaceae</taxon>
        <taxon>Gelidibacter</taxon>
    </lineage>
</organism>
<dbReference type="SUPFAM" id="SSF56645">
    <property type="entry name" value="Acyl-CoA dehydrogenase NM domain-like"/>
    <property type="match status" value="1"/>
</dbReference>
<evidence type="ECO:0000259" key="8">
    <source>
        <dbReference type="Pfam" id="PF02770"/>
    </source>
</evidence>
<feature type="domain" description="Acyl-CoA oxidase/dehydrogenase middle" evidence="8">
    <location>
        <begin position="147"/>
        <end position="239"/>
    </location>
</feature>
<dbReference type="InterPro" id="IPR046373">
    <property type="entry name" value="Acyl-CoA_Oxase/DH_mid-dom_sf"/>
</dbReference>
<evidence type="ECO:0000256" key="2">
    <source>
        <dbReference type="ARBA" id="ARBA00009347"/>
    </source>
</evidence>
<dbReference type="FunFam" id="1.20.140.10:FF:000019">
    <property type="entry name" value="Acyl-CoA dehydrogenase"/>
    <property type="match status" value="1"/>
</dbReference>
<keyword evidence="5 6" id="KW-0560">Oxidoreductase</keyword>
<feature type="domain" description="Acyl-CoA dehydrogenase/oxidase N-terminal" evidence="9">
    <location>
        <begin position="29"/>
        <end position="142"/>
    </location>
</feature>
<dbReference type="OrthoDB" id="9802867at2"/>
<name>A0A4V1LN63_9FLAO</name>
<gene>
    <name evidence="11" type="ORF">ESZ48_04750</name>
</gene>
<comment type="caution">
    <text evidence="11">The sequence shown here is derived from an EMBL/GenBank/DDBJ whole genome shotgun (WGS) entry which is preliminary data.</text>
</comment>
<dbReference type="Gene3D" id="1.20.140.10">
    <property type="entry name" value="Butyryl-CoA Dehydrogenase, subunit A, domain 3"/>
    <property type="match status" value="2"/>
</dbReference>
<evidence type="ECO:0000256" key="3">
    <source>
        <dbReference type="ARBA" id="ARBA00022630"/>
    </source>
</evidence>
<evidence type="ECO:0000256" key="6">
    <source>
        <dbReference type="RuleBase" id="RU362125"/>
    </source>
</evidence>
<dbReference type="InterPro" id="IPR009075">
    <property type="entry name" value="AcylCo_DH/oxidase_C"/>
</dbReference>
<evidence type="ECO:0000259" key="10">
    <source>
        <dbReference type="Pfam" id="PF21263"/>
    </source>
</evidence>
<dbReference type="Gene3D" id="2.40.110.10">
    <property type="entry name" value="Butyryl-CoA Dehydrogenase, subunit A, domain 2"/>
    <property type="match status" value="1"/>
</dbReference>
<dbReference type="RefSeq" id="WP_129016183.1">
    <property type="nucleotide sequence ID" value="NZ_SDDZ01000002.1"/>
</dbReference>
<dbReference type="InterPro" id="IPR009100">
    <property type="entry name" value="AcylCoA_DH/oxidase_NM_dom_sf"/>
</dbReference>
<dbReference type="InterPro" id="IPR037069">
    <property type="entry name" value="AcylCoA_DH/ox_N_sf"/>
</dbReference>
<dbReference type="InterPro" id="IPR049426">
    <property type="entry name" value="Acyl-CoA-dh-like_C"/>
</dbReference>
<dbReference type="FunFam" id="2.40.110.10:FF:000001">
    <property type="entry name" value="Acyl-CoA dehydrogenase, mitochondrial"/>
    <property type="match status" value="1"/>
</dbReference>
<keyword evidence="4 6" id="KW-0274">FAD</keyword>
<dbReference type="Proteomes" id="UP000289792">
    <property type="component" value="Unassembled WGS sequence"/>
</dbReference>
<evidence type="ECO:0000256" key="5">
    <source>
        <dbReference type="ARBA" id="ARBA00023002"/>
    </source>
</evidence>
<keyword evidence="12" id="KW-1185">Reference proteome</keyword>
<reference evidence="11 12" key="1">
    <citation type="submission" date="2019-01" db="EMBL/GenBank/DDBJ databases">
        <title>Genome sequence of the Antarctic species Gelidibacter gilvus ACAM 158(T).</title>
        <authorList>
            <person name="Bowman J.P."/>
        </authorList>
    </citation>
    <scope>NUCLEOTIDE SEQUENCE [LARGE SCALE GENOMIC DNA]</scope>
    <source>
        <strain evidence="11 12">IC158</strain>
    </source>
</reference>
<protein>
    <submittedName>
        <fullName evidence="11">Acyl-CoA dehydrogenase</fullName>
    </submittedName>
</protein>
<dbReference type="InterPro" id="IPR006091">
    <property type="entry name" value="Acyl-CoA_Oxase/DH_mid-dom"/>
</dbReference>
<dbReference type="SUPFAM" id="SSF47203">
    <property type="entry name" value="Acyl-CoA dehydrogenase C-terminal domain-like"/>
    <property type="match status" value="1"/>
</dbReference>
<dbReference type="AlphaFoldDB" id="A0A4V1LN63"/>
<dbReference type="Pfam" id="PF02771">
    <property type="entry name" value="Acyl-CoA_dh_N"/>
    <property type="match status" value="1"/>
</dbReference>
<evidence type="ECO:0000259" key="9">
    <source>
        <dbReference type="Pfam" id="PF02771"/>
    </source>
</evidence>
<comment type="similarity">
    <text evidence="2 6">Belongs to the acyl-CoA dehydrogenase family.</text>
</comment>
<dbReference type="InterPro" id="IPR013786">
    <property type="entry name" value="AcylCoA_DH/ox_N"/>
</dbReference>
<dbReference type="InterPro" id="IPR036250">
    <property type="entry name" value="AcylCo_DH-like_C"/>
</dbReference>
<dbReference type="Pfam" id="PF02770">
    <property type="entry name" value="Acyl-CoA_dh_M"/>
    <property type="match status" value="1"/>
</dbReference>
<feature type="domain" description="Acyl-CoA dehydrogenase-like C-terminal" evidence="10">
    <location>
        <begin position="464"/>
        <end position="563"/>
    </location>
</feature>
<dbReference type="GO" id="GO:0050660">
    <property type="term" value="F:flavin adenine dinucleotide binding"/>
    <property type="evidence" value="ECO:0007669"/>
    <property type="project" value="InterPro"/>
</dbReference>
<dbReference type="InterPro" id="IPR006089">
    <property type="entry name" value="Acyl-CoA_DH_CS"/>
</dbReference>
<evidence type="ECO:0000313" key="12">
    <source>
        <dbReference type="Proteomes" id="UP000289792"/>
    </source>
</evidence>
<dbReference type="GO" id="GO:0003995">
    <property type="term" value="F:acyl-CoA dehydrogenase activity"/>
    <property type="evidence" value="ECO:0007669"/>
    <property type="project" value="InterPro"/>
</dbReference>
<feature type="domain" description="Acyl-CoA dehydrogenase/oxidase C-terminal" evidence="7">
    <location>
        <begin position="251"/>
        <end position="414"/>
    </location>
</feature>
<dbReference type="PROSITE" id="PS00072">
    <property type="entry name" value="ACYL_COA_DH_1"/>
    <property type="match status" value="1"/>
</dbReference>
<evidence type="ECO:0000256" key="1">
    <source>
        <dbReference type="ARBA" id="ARBA00001974"/>
    </source>
</evidence>
<evidence type="ECO:0000256" key="4">
    <source>
        <dbReference type="ARBA" id="ARBA00022827"/>
    </source>
</evidence>
<evidence type="ECO:0000259" key="7">
    <source>
        <dbReference type="Pfam" id="PF00441"/>
    </source>
</evidence>
<evidence type="ECO:0000313" key="11">
    <source>
        <dbReference type="EMBL" id="RXJ51186.1"/>
    </source>
</evidence>
<keyword evidence="3 6" id="KW-0285">Flavoprotein</keyword>
<proteinExistence type="inferred from homology"/>
<sequence length="591" mass="65433">MSTKQLINGGAFLIYTADSESVFTPEDYTEDQLLIRASVREFLDREIEPIKDVFDTKEGTKIAPEKLELLGELGFLGLSVPEKFGGMGCDIKTDMAASEIMSDSFAFAQSMGVQRGLGINTILFYGTPEQQEKYLGGIIAGKIKCSYCLTEPGAGSDANSGKTKATLSADGKHYILNGQKMWITNAGFADVFSVFCKIDGDENLSCLIVEKAWGVTLGAEEDKMGIHGSSTRQVFFEDVKVPVENLLGERNKGFKIAMNALNLGRLFIGIAGSGISKRAFKLGVTYANQRVQFNQTIASYGAIQEKIAKMAVSIYALESSWNRLAGDMDTMYDVFMSETSNELLSKQKVAQEYATECAIIKVFGSEVEQFVVDESLQIHGGMGYSNESDISVLYRNIRGNRIYEGTNEINRLLIPGTILKLAFKGKIPLMEEVMKTFGDLQAGNLKPADPTVSFADFSLEFLDNCKKVAQLVCGQAMQKFQQDIEKEQEVLSRLSDIISQVYILESVVLRSIKNKSHQTELREAITSIFIYESAKILNDAAQEVIYASAAPEMALMSFKAIKKLIQLPAEHIIEKRRVVAKHFIEENKYKL</sequence>
<dbReference type="EMBL" id="SDDZ01000002">
    <property type="protein sequence ID" value="RXJ51186.1"/>
    <property type="molecule type" value="Genomic_DNA"/>
</dbReference>
<dbReference type="PANTHER" id="PTHR43884">
    <property type="entry name" value="ACYL-COA DEHYDROGENASE"/>
    <property type="match status" value="1"/>
</dbReference>
<dbReference type="Pfam" id="PF00441">
    <property type="entry name" value="Acyl-CoA_dh_1"/>
    <property type="match status" value="1"/>
</dbReference>
<dbReference type="Pfam" id="PF21263">
    <property type="entry name" value="Acyl-CoA-dh_C"/>
    <property type="match status" value="1"/>
</dbReference>
<dbReference type="PANTHER" id="PTHR43884:SF12">
    <property type="entry name" value="ISOVALERYL-COA DEHYDROGENASE, MITOCHONDRIAL-RELATED"/>
    <property type="match status" value="1"/>
</dbReference>
<dbReference type="Gene3D" id="1.10.540.10">
    <property type="entry name" value="Acyl-CoA dehydrogenase/oxidase, N-terminal domain"/>
    <property type="match status" value="1"/>
</dbReference>
<accession>A0A4V1LN63</accession>
<comment type="cofactor">
    <cofactor evidence="1 6">
        <name>FAD</name>
        <dbReference type="ChEBI" id="CHEBI:57692"/>
    </cofactor>
</comment>